<evidence type="ECO:0000256" key="1">
    <source>
        <dbReference type="ARBA" id="ARBA00022801"/>
    </source>
</evidence>
<dbReference type="PATRIC" id="fig|1036673.3.peg.486"/>
<feature type="domain" description="DUF402" evidence="2">
    <location>
        <begin position="47"/>
        <end position="168"/>
    </location>
</feature>
<dbReference type="InterPro" id="IPR035930">
    <property type="entry name" value="FomD-like_sf"/>
</dbReference>
<reference evidence="4" key="1">
    <citation type="submission" date="2011-06" db="EMBL/GenBank/DDBJ databases">
        <title>Complete genome sequence of Paenibacillus mucilaginosus KNP414.</title>
        <authorList>
            <person name="Wang J."/>
            <person name="Hu S."/>
            <person name="Hu X."/>
            <person name="Zhang B."/>
            <person name="Dong D."/>
            <person name="Zhang S."/>
            <person name="Zhao K."/>
            <person name="Wu D."/>
        </authorList>
    </citation>
    <scope>NUCLEOTIDE SEQUENCE [LARGE SCALE GENOMIC DNA]</scope>
    <source>
        <strain evidence="4">KNP414</strain>
    </source>
</reference>
<evidence type="ECO:0000259" key="2">
    <source>
        <dbReference type="Pfam" id="PF04167"/>
    </source>
</evidence>
<dbReference type="AlphaFoldDB" id="F8FQ18"/>
<dbReference type="KEGG" id="pms:KNP414_00535"/>
<evidence type="ECO:0000313" key="3">
    <source>
        <dbReference type="EMBL" id="AEI39160.1"/>
    </source>
</evidence>
<dbReference type="InterPro" id="IPR050212">
    <property type="entry name" value="Ntdp-like"/>
</dbReference>
<reference evidence="3 4" key="2">
    <citation type="journal article" date="2013" name="Genome Announc.">
        <title>Genome Sequence of Growth-Improving Paenibacillus mucilaginosus Strain KNP414.</title>
        <authorList>
            <person name="Lu J.J."/>
            <person name="Wang J.F."/>
            <person name="Hu X.F."/>
        </authorList>
    </citation>
    <scope>NUCLEOTIDE SEQUENCE [LARGE SCALE GENOMIC DNA]</scope>
    <source>
        <strain evidence="3 4">KNP414</strain>
    </source>
</reference>
<sequence length="190" mass="22190">MQKGRHLMGAFHPYLIKSFKHDGHLHRMWLKNWLVPDDLLHESHRAESMLVLINSQTKIVEADGKEWVSRIPGISFFIPKMWFNVVALIEEHGVRYYCNVASPPYVNNRIITYIDYDLDVIRMPAGDIHVVDQDEYEQHKILYHYSSIVDGKVKQGLNALLARVRAGGAPFQDDLVMFYYERWKEYGAEG</sequence>
<accession>F8FQ18</accession>
<dbReference type="InterPro" id="IPR007295">
    <property type="entry name" value="DUF402"/>
</dbReference>
<protein>
    <recommendedName>
        <fullName evidence="2">DUF402 domain-containing protein</fullName>
    </recommendedName>
</protein>
<dbReference type="Gene3D" id="2.40.380.10">
    <property type="entry name" value="FomD-like"/>
    <property type="match status" value="1"/>
</dbReference>
<dbReference type="Pfam" id="PF04167">
    <property type="entry name" value="DUF402"/>
    <property type="match status" value="1"/>
</dbReference>
<dbReference type="EMBL" id="CP002869">
    <property type="protein sequence ID" value="AEI39160.1"/>
    <property type="molecule type" value="Genomic_DNA"/>
</dbReference>
<gene>
    <name evidence="3" type="ordered locus">KNP414_00535</name>
</gene>
<proteinExistence type="predicted"/>
<dbReference type="HOGENOM" id="CLU_109787_1_0_9"/>
<dbReference type="PANTHER" id="PTHR39159">
    <property type="match status" value="1"/>
</dbReference>
<evidence type="ECO:0000313" key="4">
    <source>
        <dbReference type="Proteomes" id="UP000006620"/>
    </source>
</evidence>
<name>F8FQ18_PAEMK</name>
<dbReference type="Proteomes" id="UP000006620">
    <property type="component" value="Chromosome"/>
</dbReference>
<keyword evidence="1" id="KW-0378">Hydrolase</keyword>
<dbReference type="SUPFAM" id="SSF159234">
    <property type="entry name" value="FomD-like"/>
    <property type="match status" value="1"/>
</dbReference>
<organism evidence="3 4">
    <name type="scientific">Paenibacillus mucilaginosus (strain KNP414)</name>
    <dbReference type="NCBI Taxonomy" id="1036673"/>
    <lineage>
        <taxon>Bacteria</taxon>
        <taxon>Bacillati</taxon>
        <taxon>Bacillota</taxon>
        <taxon>Bacilli</taxon>
        <taxon>Bacillales</taxon>
        <taxon>Paenibacillaceae</taxon>
        <taxon>Paenibacillus</taxon>
    </lineage>
</organism>
<dbReference type="GO" id="GO:0016787">
    <property type="term" value="F:hydrolase activity"/>
    <property type="evidence" value="ECO:0007669"/>
    <property type="project" value="UniProtKB-KW"/>
</dbReference>
<dbReference type="PANTHER" id="PTHR39159:SF1">
    <property type="entry name" value="UPF0374 PROTEIN YGAC"/>
    <property type="match status" value="1"/>
</dbReference>